<feature type="compositionally biased region" description="Acidic residues" evidence="1">
    <location>
        <begin position="314"/>
        <end position="326"/>
    </location>
</feature>
<feature type="compositionally biased region" description="Low complexity" evidence="1">
    <location>
        <begin position="108"/>
        <end position="117"/>
    </location>
</feature>
<dbReference type="OrthoDB" id="1723663at2759"/>
<dbReference type="PANTHER" id="PTHR35103:SF1">
    <property type="entry name" value="OS06G0115700 PROTEIN"/>
    <property type="match status" value="1"/>
</dbReference>
<feature type="compositionally biased region" description="Basic residues" evidence="1">
    <location>
        <begin position="300"/>
        <end position="309"/>
    </location>
</feature>
<feature type="region of interest" description="Disordered" evidence="1">
    <location>
        <begin position="242"/>
        <end position="357"/>
    </location>
</feature>
<proteinExistence type="predicted"/>
<keyword evidence="3" id="KW-1185">Reference proteome</keyword>
<dbReference type="PANTHER" id="PTHR35103">
    <property type="entry name" value="OS06G0115700 PROTEIN"/>
    <property type="match status" value="1"/>
</dbReference>
<sequence length="357" mass="39664">MVVPLKLTQFYGHRVPRPRIYPDVKLNDQRVDPPPSVNDALLSWAADAHWSMGGLSFKRFRTQGKMEGSVRKLRAFLEEDSDEDGGDMTKPSVKESKKSVDAAENVKSSTSWKGSSRSVEKRKDGEEEVVEATPARKMPSAKENRKFVVVTEIGKSSIRKEASRSVEMRKHGEEELVEATPARTLRRRRIVEDSEDESPICVPATEERSHRGLAKSTFALKGRTKKRAPSVKDVLVESPNLLPVRREKQEGKLASTTSQWGVKGPYNSAARQSPEGSDGGRLTRSVKKAHAVQPSSPLHAPRKASRARKVLMASDDESSESDDGLEDFLKEKSRPLRRSTRLGKTEGKTFDSGSDSD</sequence>
<evidence type="ECO:0000313" key="3">
    <source>
        <dbReference type="Proteomes" id="UP000886520"/>
    </source>
</evidence>
<protein>
    <submittedName>
        <fullName evidence="2">Uncharacterized protein</fullName>
    </submittedName>
</protein>
<dbReference type="AlphaFoldDB" id="A0A9D4UK27"/>
<organism evidence="2 3">
    <name type="scientific">Adiantum capillus-veneris</name>
    <name type="common">Maidenhair fern</name>
    <dbReference type="NCBI Taxonomy" id="13818"/>
    <lineage>
        <taxon>Eukaryota</taxon>
        <taxon>Viridiplantae</taxon>
        <taxon>Streptophyta</taxon>
        <taxon>Embryophyta</taxon>
        <taxon>Tracheophyta</taxon>
        <taxon>Polypodiopsida</taxon>
        <taxon>Polypodiidae</taxon>
        <taxon>Polypodiales</taxon>
        <taxon>Pteridineae</taxon>
        <taxon>Pteridaceae</taxon>
        <taxon>Vittarioideae</taxon>
        <taxon>Adiantum</taxon>
    </lineage>
</organism>
<dbReference type="EMBL" id="JABFUD020000016">
    <property type="protein sequence ID" value="KAI5068851.1"/>
    <property type="molecule type" value="Genomic_DNA"/>
</dbReference>
<name>A0A9D4UK27_ADICA</name>
<reference evidence="2" key="1">
    <citation type="submission" date="2021-01" db="EMBL/GenBank/DDBJ databases">
        <title>Adiantum capillus-veneris genome.</title>
        <authorList>
            <person name="Fang Y."/>
            <person name="Liao Q."/>
        </authorList>
    </citation>
    <scope>NUCLEOTIDE SEQUENCE</scope>
    <source>
        <strain evidence="2">H3</strain>
        <tissue evidence="2">Leaf</tissue>
    </source>
</reference>
<evidence type="ECO:0000313" key="2">
    <source>
        <dbReference type="EMBL" id="KAI5068851.1"/>
    </source>
</evidence>
<feature type="region of interest" description="Disordered" evidence="1">
    <location>
        <begin position="159"/>
        <end position="215"/>
    </location>
</feature>
<accession>A0A9D4UK27</accession>
<gene>
    <name evidence="2" type="ORF">GOP47_0017196</name>
</gene>
<feature type="compositionally biased region" description="Basic and acidic residues" evidence="1">
    <location>
        <begin position="92"/>
        <end position="101"/>
    </location>
</feature>
<dbReference type="Proteomes" id="UP000886520">
    <property type="component" value="Chromosome 16"/>
</dbReference>
<feature type="region of interest" description="Disordered" evidence="1">
    <location>
        <begin position="77"/>
        <end position="138"/>
    </location>
</feature>
<comment type="caution">
    <text evidence="2">The sequence shown here is derived from an EMBL/GenBank/DDBJ whole genome shotgun (WGS) entry which is preliminary data.</text>
</comment>
<evidence type="ECO:0000256" key="1">
    <source>
        <dbReference type="SAM" id="MobiDB-lite"/>
    </source>
</evidence>
<feature type="compositionally biased region" description="Basic and acidic residues" evidence="1">
    <location>
        <begin position="159"/>
        <end position="174"/>
    </location>
</feature>